<dbReference type="InterPro" id="IPR050109">
    <property type="entry name" value="HTH-type_TetR-like_transc_reg"/>
</dbReference>
<evidence type="ECO:0000256" key="3">
    <source>
        <dbReference type="ARBA" id="ARBA00023163"/>
    </source>
</evidence>
<evidence type="ECO:0000313" key="6">
    <source>
        <dbReference type="EMBL" id="BCI56003.1"/>
    </source>
</evidence>
<keyword evidence="2 4" id="KW-0238">DNA-binding</keyword>
<dbReference type="RefSeq" id="WP_185293620.1">
    <property type="nucleotide sequence ID" value="NZ_AP023287.1"/>
</dbReference>
<dbReference type="Proteomes" id="UP000515734">
    <property type="component" value="Chromosome"/>
</dbReference>
<evidence type="ECO:0000256" key="4">
    <source>
        <dbReference type="PROSITE-ProRule" id="PRU00335"/>
    </source>
</evidence>
<dbReference type="Gene3D" id="1.10.357.10">
    <property type="entry name" value="Tetracycline Repressor, domain 2"/>
    <property type="match status" value="1"/>
</dbReference>
<dbReference type="PANTHER" id="PTHR30055:SF234">
    <property type="entry name" value="HTH-TYPE TRANSCRIPTIONAL REGULATOR BETI"/>
    <property type="match status" value="1"/>
</dbReference>
<dbReference type="SUPFAM" id="SSF46689">
    <property type="entry name" value="Homeodomain-like"/>
    <property type="match status" value="1"/>
</dbReference>
<keyword evidence="3" id="KW-0804">Transcription</keyword>
<dbReference type="GO" id="GO:0003700">
    <property type="term" value="F:DNA-binding transcription factor activity"/>
    <property type="evidence" value="ECO:0007669"/>
    <property type="project" value="TreeGrafter"/>
</dbReference>
<reference evidence="6 7" key="1">
    <citation type="submission" date="2020-07" db="EMBL/GenBank/DDBJ databases">
        <title>Complete genome sequence of Mycolicibacterium litorale like strain isolated from cardiac implantable electronic device infection.</title>
        <authorList>
            <person name="Fukano H."/>
            <person name="Miyama H."/>
            <person name="Hoshino Y."/>
        </authorList>
    </citation>
    <scope>NUCLEOTIDE SEQUENCE [LARGE SCALE GENOMIC DNA]</scope>
    <source>
        <strain evidence="6 7">NIIDNTM18</strain>
    </source>
</reference>
<dbReference type="PROSITE" id="PS50977">
    <property type="entry name" value="HTH_TETR_2"/>
    <property type="match status" value="1"/>
</dbReference>
<keyword evidence="1" id="KW-0805">Transcription regulation</keyword>
<evidence type="ECO:0000256" key="2">
    <source>
        <dbReference type="ARBA" id="ARBA00023125"/>
    </source>
</evidence>
<name>A0A6S6P803_9MYCO</name>
<dbReference type="Pfam" id="PF00440">
    <property type="entry name" value="TetR_N"/>
    <property type="match status" value="1"/>
</dbReference>
<dbReference type="EMBL" id="AP023287">
    <property type="protein sequence ID" value="BCI56003.1"/>
    <property type="molecule type" value="Genomic_DNA"/>
</dbReference>
<gene>
    <name evidence="6" type="ORF">NIIDNTM18_52810</name>
</gene>
<dbReference type="InterPro" id="IPR009057">
    <property type="entry name" value="Homeodomain-like_sf"/>
</dbReference>
<sequence length="184" mass="20063">MADAKAQGRPRDTSIDERVLAVTRQLLVETGWDDLSVRQIAVRSGVSRSSINRRWPSKAELVFHAILGDTPDLTPFAGTDRRGWVDWVVRGSRQLFARPEVRAAAPGLLLAMAENDQMRRRLWGEFSGPAVELFSSGADDDAESARAVLAMAAGAALLLSTVAVEDDTETVHRRIARLLTDAVG</sequence>
<proteinExistence type="predicted"/>
<accession>A0A6S6P803</accession>
<dbReference type="GO" id="GO:0000976">
    <property type="term" value="F:transcription cis-regulatory region binding"/>
    <property type="evidence" value="ECO:0007669"/>
    <property type="project" value="TreeGrafter"/>
</dbReference>
<dbReference type="AlphaFoldDB" id="A0A6S6P803"/>
<evidence type="ECO:0000313" key="7">
    <source>
        <dbReference type="Proteomes" id="UP000515734"/>
    </source>
</evidence>
<feature type="DNA-binding region" description="H-T-H motif" evidence="4">
    <location>
        <begin position="36"/>
        <end position="55"/>
    </location>
</feature>
<evidence type="ECO:0000259" key="5">
    <source>
        <dbReference type="PROSITE" id="PS50977"/>
    </source>
</evidence>
<feature type="domain" description="HTH tetR-type" evidence="5">
    <location>
        <begin position="13"/>
        <end position="73"/>
    </location>
</feature>
<dbReference type="PANTHER" id="PTHR30055">
    <property type="entry name" value="HTH-TYPE TRANSCRIPTIONAL REGULATOR RUTR"/>
    <property type="match status" value="1"/>
</dbReference>
<evidence type="ECO:0000256" key="1">
    <source>
        <dbReference type="ARBA" id="ARBA00023015"/>
    </source>
</evidence>
<protein>
    <submittedName>
        <fullName evidence="6">Putative transcriptional regulator, TetR</fullName>
    </submittedName>
</protein>
<organism evidence="6 7">
    <name type="scientific">Mycolicibacterium litorale</name>
    <dbReference type="NCBI Taxonomy" id="758802"/>
    <lineage>
        <taxon>Bacteria</taxon>
        <taxon>Bacillati</taxon>
        <taxon>Actinomycetota</taxon>
        <taxon>Actinomycetes</taxon>
        <taxon>Mycobacteriales</taxon>
        <taxon>Mycobacteriaceae</taxon>
        <taxon>Mycolicibacterium</taxon>
    </lineage>
</organism>
<dbReference type="InterPro" id="IPR001647">
    <property type="entry name" value="HTH_TetR"/>
</dbReference>